<keyword evidence="3" id="KW-1185">Reference proteome</keyword>
<sequence length="256" mass="29408">MCPAKNYLPTGITKMLNQKSTVKQIGVSNFRKGYEKVIKHEKSKVHREAENEYLILKSIISKNVAIQQNSIKVKKSQIEFNRSVLKRLIDISLFLSTNFLPFQGHREVINQDTQNKGLFIEIVKLVSKYDAFLAKHLAESNRNETYLSPKIQNDTLKCMADETLHTTLNGVKQAKYLQLFLRFVDQQGDIKEHSLCFEELHNTTANDYFVIIKKFMGEYESDISLCRSQAYDGANTMSGRFFGQQSKIKDISPLAL</sequence>
<dbReference type="Proteomes" id="UP000325440">
    <property type="component" value="Unassembled WGS sequence"/>
</dbReference>
<dbReference type="InterPro" id="IPR025398">
    <property type="entry name" value="DUF4371"/>
</dbReference>
<dbReference type="PANTHER" id="PTHR45749:SF23">
    <property type="entry name" value="ZINC FINGER MYM-TYPE PROTEIN 1-LIKE"/>
    <property type="match status" value="1"/>
</dbReference>
<dbReference type="EMBL" id="CABPRJ010000980">
    <property type="protein sequence ID" value="VVC33994.1"/>
    <property type="molecule type" value="Genomic_DNA"/>
</dbReference>
<evidence type="ECO:0000313" key="2">
    <source>
        <dbReference type="EMBL" id="VVC33994.1"/>
    </source>
</evidence>
<gene>
    <name evidence="2" type="ORF">CINCED_3A004836</name>
</gene>
<reference evidence="2 3" key="1">
    <citation type="submission" date="2019-08" db="EMBL/GenBank/DDBJ databases">
        <authorList>
            <person name="Alioto T."/>
            <person name="Alioto T."/>
            <person name="Gomez Garrido J."/>
        </authorList>
    </citation>
    <scope>NUCLEOTIDE SEQUENCE [LARGE SCALE GENOMIC DNA]</scope>
</reference>
<protein>
    <recommendedName>
        <fullName evidence="1">DUF4371 domain-containing protein</fullName>
    </recommendedName>
</protein>
<accession>A0A5E4MSX2</accession>
<evidence type="ECO:0000259" key="1">
    <source>
        <dbReference type="Pfam" id="PF14291"/>
    </source>
</evidence>
<name>A0A5E4MSX2_9HEMI</name>
<organism evidence="2 3">
    <name type="scientific">Cinara cedri</name>
    <dbReference type="NCBI Taxonomy" id="506608"/>
    <lineage>
        <taxon>Eukaryota</taxon>
        <taxon>Metazoa</taxon>
        <taxon>Ecdysozoa</taxon>
        <taxon>Arthropoda</taxon>
        <taxon>Hexapoda</taxon>
        <taxon>Insecta</taxon>
        <taxon>Pterygota</taxon>
        <taxon>Neoptera</taxon>
        <taxon>Paraneoptera</taxon>
        <taxon>Hemiptera</taxon>
        <taxon>Sternorrhyncha</taxon>
        <taxon>Aphidomorpha</taxon>
        <taxon>Aphidoidea</taxon>
        <taxon>Aphididae</taxon>
        <taxon>Lachninae</taxon>
        <taxon>Cinara</taxon>
    </lineage>
</organism>
<dbReference type="PANTHER" id="PTHR45749">
    <property type="match status" value="1"/>
</dbReference>
<dbReference type="OrthoDB" id="6628438at2759"/>
<dbReference type="AlphaFoldDB" id="A0A5E4MSX2"/>
<feature type="domain" description="DUF4371" evidence="1">
    <location>
        <begin position="81"/>
        <end position="243"/>
    </location>
</feature>
<dbReference type="Pfam" id="PF14291">
    <property type="entry name" value="DUF4371"/>
    <property type="match status" value="1"/>
</dbReference>
<evidence type="ECO:0000313" key="3">
    <source>
        <dbReference type="Proteomes" id="UP000325440"/>
    </source>
</evidence>
<proteinExistence type="predicted"/>